<dbReference type="InterPro" id="IPR050080">
    <property type="entry name" value="RNase_PH"/>
</dbReference>
<dbReference type="InterPro" id="IPR027408">
    <property type="entry name" value="PNPase/RNase_PH_dom_sf"/>
</dbReference>
<evidence type="ECO:0000256" key="3">
    <source>
        <dbReference type="ARBA" id="ARBA00006678"/>
    </source>
</evidence>
<dbReference type="EMBL" id="HG002217">
    <property type="protein sequence ID" value="CDF40616.1"/>
    <property type="molecule type" value="Genomic_DNA"/>
</dbReference>
<evidence type="ECO:0000256" key="1">
    <source>
        <dbReference type="ARBA" id="ARBA00004123"/>
    </source>
</evidence>
<keyword evidence="7" id="KW-0694">RNA-binding</keyword>
<dbReference type="RefSeq" id="XP_005710910.1">
    <property type="nucleotide sequence ID" value="XM_005710853.1"/>
</dbReference>
<keyword evidence="6" id="KW-0271">Exosome</keyword>
<evidence type="ECO:0000256" key="5">
    <source>
        <dbReference type="ARBA" id="ARBA00022552"/>
    </source>
</evidence>
<evidence type="ECO:0000256" key="9">
    <source>
        <dbReference type="SAM" id="MobiDB-lite"/>
    </source>
</evidence>
<dbReference type="GO" id="GO:0034475">
    <property type="term" value="P:U4 snRNA 3'-end processing"/>
    <property type="evidence" value="ECO:0007669"/>
    <property type="project" value="TreeGrafter"/>
</dbReference>
<dbReference type="InterPro" id="IPR036345">
    <property type="entry name" value="ExoRNase_PH_dom2_sf"/>
</dbReference>
<dbReference type="GO" id="GO:0006364">
    <property type="term" value="P:rRNA processing"/>
    <property type="evidence" value="ECO:0007669"/>
    <property type="project" value="UniProtKB-KW"/>
</dbReference>
<dbReference type="Gramene" id="CDF40616">
    <property type="protein sequence ID" value="CDF40616"/>
    <property type="gene ID" value="CHC_T00010012001"/>
</dbReference>
<dbReference type="PANTHER" id="PTHR11953:SF2">
    <property type="entry name" value="EXOSOME COMPLEX COMPONENT MTR3"/>
    <property type="match status" value="1"/>
</dbReference>
<dbReference type="Pfam" id="PF03725">
    <property type="entry name" value="RNase_PH_C"/>
    <property type="match status" value="1"/>
</dbReference>
<dbReference type="InterPro" id="IPR015847">
    <property type="entry name" value="ExoRNase_PH_dom2"/>
</dbReference>
<feature type="compositionally biased region" description="Basic and acidic residues" evidence="9">
    <location>
        <begin position="91"/>
        <end position="105"/>
    </location>
</feature>
<dbReference type="KEGG" id="ccp:CHC_T00010012001"/>
<gene>
    <name evidence="12" type="ORF">CHC_T00010012001</name>
</gene>
<evidence type="ECO:0000256" key="2">
    <source>
        <dbReference type="ARBA" id="ARBA00004496"/>
    </source>
</evidence>
<dbReference type="InterPro" id="IPR020568">
    <property type="entry name" value="Ribosomal_Su5_D2-typ_SF"/>
</dbReference>
<feature type="region of interest" description="Disordered" evidence="9">
    <location>
        <begin position="91"/>
        <end position="116"/>
    </location>
</feature>
<keyword evidence="8" id="KW-0539">Nucleus</keyword>
<evidence type="ECO:0000313" key="12">
    <source>
        <dbReference type="EMBL" id="CDF40616.1"/>
    </source>
</evidence>
<dbReference type="GO" id="GO:0016075">
    <property type="term" value="P:rRNA catabolic process"/>
    <property type="evidence" value="ECO:0007669"/>
    <property type="project" value="TreeGrafter"/>
</dbReference>
<dbReference type="STRING" id="2769.R7QSX7"/>
<dbReference type="Gene3D" id="3.30.230.70">
    <property type="entry name" value="GHMP Kinase, N-terminal domain"/>
    <property type="match status" value="1"/>
</dbReference>
<evidence type="ECO:0000256" key="8">
    <source>
        <dbReference type="ARBA" id="ARBA00023242"/>
    </source>
</evidence>
<evidence type="ECO:0000256" key="7">
    <source>
        <dbReference type="ARBA" id="ARBA00022884"/>
    </source>
</evidence>
<dbReference type="OrthoDB" id="3491at2759"/>
<dbReference type="InterPro" id="IPR001247">
    <property type="entry name" value="ExoRNase_PH_dom1"/>
</dbReference>
<evidence type="ECO:0000259" key="11">
    <source>
        <dbReference type="Pfam" id="PF03725"/>
    </source>
</evidence>
<dbReference type="SUPFAM" id="SSF54211">
    <property type="entry name" value="Ribosomal protein S5 domain 2-like"/>
    <property type="match status" value="1"/>
</dbReference>
<comment type="similarity">
    <text evidence="3">Belongs to the RNase PH family.</text>
</comment>
<evidence type="ECO:0000313" key="13">
    <source>
        <dbReference type="Proteomes" id="UP000012073"/>
    </source>
</evidence>
<organism evidence="12 13">
    <name type="scientific">Chondrus crispus</name>
    <name type="common">Carrageen Irish moss</name>
    <name type="synonym">Polymorpha crispa</name>
    <dbReference type="NCBI Taxonomy" id="2769"/>
    <lineage>
        <taxon>Eukaryota</taxon>
        <taxon>Rhodophyta</taxon>
        <taxon>Florideophyceae</taxon>
        <taxon>Rhodymeniophycidae</taxon>
        <taxon>Gigartinales</taxon>
        <taxon>Gigartinaceae</taxon>
        <taxon>Chondrus</taxon>
    </lineage>
</organism>
<dbReference type="GO" id="GO:0000177">
    <property type="term" value="C:cytoplasmic exosome (RNase complex)"/>
    <property type="evidence" value="ECO:0007669"/>
    <property type="project" value="TreeGrafter"/>
</dbReference>
<keyword evidence="5" id="KW-0698">rRNA processing</keyword>
<dbReference type="GO" id="GO:0003723">
    <property type="term" value="F:RNA binding"/>
    <property type="evidence" value="ECO:0007669"/>
    <property type="project" value="UniProtKB-KW"/>
</dbReference>
<dbReference type="AlphaFoldDB" id="R7QSX7"/>
<keyword evidence="4" id="KW-0963">Cytoplasm</keyword>
<sequence length="264" mass="27915">MRYGPLCRVTAAPKPKTSEAHKRSDGRTGWEELRPVFLKASFLSSAAGSAYFEAGGTKVFCAVHGPRAWASSSIDAVVHCEVRWAHFSGRREETRTAAGGERSRPSESATDEERELGASLARTLGTVTRVEMYPKSRIEVSALVLEDDGSSFAAVVTAAALAMADAGIEMADLTAAMTAAVVDGNVVVDPNAEEERRASGTVMVAYMGNVGKVTDLVQTGEMEIGQLAHAIQTGCQAATQVRGLIKACLEKQAGKVLKKRGRGA</sequence>
<dbReference type="GO" id="GO:0071051">
    <property type="term" value="P:poly(A)-dependent snoRNA 3'-end processing"/>
    <property type="evidence" value="ECO:0007669"/>
    <property type="project" value="TreeGrafter"/>
</dbReference>
<proteinExistence type="inferred from homology"/>
<feature type="domain" description="Exoribonuclease phosphorolytic" evidence="10">
    <location>
        <begin position="32"/>
        <end position="169"/>
    </location>
</feature>
<dbReference type="Pfam" id="PF01138">
    <property type="entry name" value="RNase_PH"/>
    <property type="match status" value="1"/>
</dbReference>
<dbReference type="GO" id="GO:0071028">
    <property type="term" value="P:nuclear mRNA surveillance"/>
    <property type="evidence" value="ECO:0007669"/>
    <property type="project" value="TreeGrafter"/>
</dbReference>
<evidence type="ECO:0000259" key="10">
    <source>
        <dbReference type="Pfam" id="PF01138"/>
    </source>
</evidence>
<dbReference type="GO" id="GO:0005730">
    <property type="term" value="C:nucleolus"/>
    <property type="evidence" value="ECO:0007669"/>
    <property type="project" value="TreeGrafter"/>
</dbReference>
<dbReference type="GO" id="GO:0000176">
    <property type="term" value="C:nuclear exosome (RNase complex)"/>
    <property type="evidence" value="ECO:0007669"/>
    <property type="project" value="TreeGrafter"/>
</dbReference>
<keyword evidence="13" id="KW-1185">Reference proteome</keyword>
<accession>R7QSX7</accession>
<evidence type="ECO:0000256" key="6">
    <source>
        <dbReference type="ARBA" id="ARBA00022835"/>
    </source>
</evidence>
<name>R7QSX7_CHOCR</name>
<dbReference type="OMA" id="MVHKYSQ"/>
<evidence type="ECO:0000256" key="4">
    <source>
        <dbReference type="ARBA" id="ARBA00022490"/>
    </source>
</evidence>
<feature type="domain" description="Exoribonuclease phosphorolytic" evidence="11">
    <location>
        <begin position="173"/>
        <end position="233"/>
    </location>
</feature>
<dbReference type="Proteomes" id="UP000012073">
    <property type="component" value="Unassembled WGS sequence"/>
</dbReference>
<dbReference type="GeneID" id="17318631"/>
<dbReference type="PANTHER" id="PTHR11953">
    <property type="entry name" value="EXOSOME COMPLEX COMPONENT"/>
    <property type="match status" value="1"/>
</dbReference>
<protein>
    <submittedName>
        <fullName evidence="12">Exosome component 6 Mtr3</fullName>
    </submittedName>
</protein>
<dbReference type="SUPFAM" id="SSF55666">
    <property type="entry name" value="Ribonuclease PH domain 2-like"/>
    <property type="match status" value="1"/>
</dbReference>
<reference evidence="13" key="1">
    <citation type="journal article" date="2013" name="Proc. Natl. Acad. Sci. U.S.A.">
        <title>Genome structure and metabolic features in the red seaweed Chondrus crispus shed light on evolution of the Archaeplastida.</title>
        <authorList>
            <person name="Collen J."/>
            <person name="Porcel B."/>
            <person name="Carre W."/>
            <person name="Ball S.G."/>
            <person name="Chaparro C."/>
            <person name="Tonon T."/>
            <person name="Barbeyron T."/>
            <person name="Michel G."/>
            <person name="Noel B."/>
            <person name="Valentin K."/>
            <person name="Elias M."/>
            <person name="Artiguenave F."/>
            <person name="Arun A."/>
            <person name="Aury J.M."/>
            <person name="Barbosa-Neto J.F."/>
            <person name="Bothwell J.H."/>
            <person name="Bouget F.Y."/>
            <person name="Brillet L."/>
            <person name="Cabello-Hurtado F."/>
            <person name="Capella-Gutierrez S."/>
            <person name="Charrier B."/>
            <person name="Cladiere L."/>
            <person name="Cock J.M."/>
            <person name="Coelho S.M."/>
            <person name="Colleoni C."/>
            <person name="Czjzek M."/>
            <person name="Da Silva C."/>
            <person name="Delage L."/>
            <person name="Denoeud F."/>
            <person name="Deschamps P."/>
            <person name="Dittami S.M."/>
            <person name="Gabaldon T."/>
            <person name="Gachon C.M."/>
            <person name="Groisillier A."/>
            <person name="Herve C."/>
            <person name="Jabbari K."/>
            <person name="Katinka M."/>
            <person name="Kloareg B."/>
            <person name="Kowalczyk N."/>
            <person name="Labadie K."/>
            <person name="Leblanc C."/>
            <person name="Lopez P.J."/>
            <person name="McLachlan D.H."/>
            <person name="Meslet-Cladiere L."/>
            <person name="Moustafa A."/>
            <person name="Nehr Z."/>
            <person name="Nyvall Collen P."/>
            <person name="Panaud O."/>
            <person name="Partensky F."/>
            <person name="Poulain J."/>
            <person name="Rensing S.A."/>
            <person name="Rousvoal S."/>
            <person name="Samson G."/>
            <person name="Symeonidi A."/>
            <person name="Weissenbach J."/>
            <person name="Zambounis A."/>
            <person name="Wincker P."/>
            <person name="Boyen C."/>
        </authorList>
    </citation>
    <scope>NUCLEOTIDE SEQUENCE [LARGE SCALE GENOMIC DNA]</scope>
    <source>
        <strain evidence="13">cv. Stackhouse</strain>
    </source>
</reference>
<comment type="subcellular location">
    <subcellularLocation>
        <location evidence="2">Cytoplasm</location>
    </subcellularLocation>
    <subcellularLocation>
        <location evidence="1">Nucleus</location>
    </subcellularLocation>
</comment>